<feature type="chain" id="PRO_5045126540" description="DUF4349 domain-containing protein" evidence="3">
    <location>
        <begin position="20"/>
        <end position="349"/>
    </location>
</feature>
<feature type="region of interest" description="Disordered" evidence="1">
    <location>
        <begin position="106"/>
        <end position="126"/>
    </location>
</feature>
<evidence type="ECO:0000313" key="6">
    <source>
        <dbReference type="Proteomes" id="UP000626982"/>
    </source>
</evidence>
<keyword evidence="3" id="KW-0732">Signal</keyword>
<feature type="compositionally biased region" description="Gly residues" evidence="1">
    <location>
        <begin position="67"/>
        <end position="76"/>
    </location>
</feature>
<keyword evidence="2" id="KW-0812">Transmembrane</keyword>
<dbReference type="RefSeq" id="WP_188716174.1">
    <property type="nucleotide sequence ID" value="NZ_BAABBD010000001.1"/>
</dbReference>
<gene>
    <name evidence="5" type="ORF">GCM10010968_07390</name>
</gene>
<feature type="signal peptide" evidence="3">
    <location>
        <begin position="1"/>
        <end position="19"/>
    </location>
</feature>
<dbReference type="InterPro" id="IPR025645">
    <property type="entry name" value="DUF4349"/>
</dbReference>
<feature type="compositionally biased region" description="Basic and acidic residues" evidence="1">
    <location>
        <begin position="106"/>
        <end position="122"/>
    </location>
</feature>
<proteinExistence type="predicted"/>
<keyword evidence="2" id="KW-0472">Membrane</keyword>
<feature type="transmembrane region" description="Helical" evidence="2">
    <location>
        <begin position="278"/>
        <end position="296"/>
    </location>
</feature>
<dbReference type="PROSITE" id="PS51257">
    <property type="entry name" value="PROKAR_LIPOPROTEIN"/>
    <property type="match status" value="1"/>
</dbReference>
<evidence type="ECO:0000313" key="5">
    <source>
        <dbReference type="EMBL" id="GGN79956.1"/>
    </source>
</evidence>
<feature type="compositionally biased region" description="Low complexity" evidence="1">
    <location>
        <begin position="56"/>
        <end position="66"/>
    </location>
</feature>
<name>A0ABQ2KDJ7_9MICO</name>
<keyword evidence="2" id="KW-1133">Transmembrane helix</keyword>
<feature type="region of interest" description="Disordered" evidence="1">
    <location>
        <begin position="306"/>
        <end position="349"/>
    </location>
</feature>
<evidence type="ECO:0000259" key="4">
    <source>
        <dbReference type="Pfam" id="PF14257"/>
    </source>
</evidence>
<feature type="domain" description="DUF4349" evidence="4">
    <location>
        <begin position="86"/>
        <end position="293"/>
    </location>
</feature>
<comment type="caution">
    <text evidence="5">The sequence shown here is derived from an EMBL/GenBank/DDBJ whole genome shotgun (WGS) entry which is preliminary data.</text>
</comment>
<dbReference type="Pfam" id="PF14257">
    <property type="entry name" value="DUF4349"/>
    <property type="match status" value="1"/>
</dbReference>
<evidence type="ECO:0000256" key="3">
    <source>
        <dbReference type="SAM" id="SignalP"/>
    </source>
</evidence>
<organism evidence="5 6">
    <name type="scientific">Agrococcus terreus</name>
    <dbReference type="NCBI Taxonomy" id="574649"/>
    <lineage>
        <taxon>Bacteria</taxon>
        <taxon>Bacillati</taxon>
        <taxon>Actinomycetota</taxon>
        <taxon>Actinomycetes</taxon>
        <taxon>Micrococcales</taxon>
        <taxon>Microbacteriaceae</taxon>
        <taxon>Agrococcus</taxon>
    </lineage>
</organism>
<reference evidence="6" key="1">
    <citation type="journal article" date="2019" name="Int. J. Syst. Evol. Microbiol.">
        <title>The Global Catalogue of Microorganisms (GCM) 10K type strain sequencing project: providing services to taxonomists for standard genome sequencing and annotation.</title>
        <authorList>
            <consortium name="The Broad Institute Genomics Platform"/>
            <consortium name="The Broad Institute Genome Sequencing Center for Infectious Disease"/>
            <person name="Wu L."/>
            <person name="Ma J."/>
        </authorList>
    </citation>
    <scope>NUCLEOTIDE SEQUENCE [LARGE SCALE GENOMIC DNA]</scope>
    <source>
        <strain evidence="6">CGMCC 1.6960</strain>
    </source>
</reference>
<feature type="compositionally biased region" description="Basic and acidic residues" evidence="1">
    <location>
        <begin position="330"/>
        <end position="349"/>
    </location>
</feature>
<dbReference type="Proteomes" id="UP000626982">
    <property type="component" value="Unassembled WGS sequence"/>
</dbReference>
<protein>
    <recommendedName>
        <fullName evidence="4">DUF4349 domain-containing protein</fullName>
    </recommendedName>
</protein>
<sequence>MTRRLAAIAGIVLAGTLLAGCGALGGAASAPEREVPGVAVPDVAVPDVGMPGVDPGFDAGAEEAASGGDGMGGEGMPGVAPSEDEAVIVSGALSMRVADPIATADRVADEAEQRDGGVDQRSEGASTDFEPAWSTLVVRVPAEEVEPMLTALRALGDVTRVDLGEQRVTAQVRDLEVRVDATRASVERLTELLASAADTETLLEVEAQLTQRTGELEQLLSEQRSLADQVAMSTLQVDIRSTTVQGPTGTPTFWDGLVAGWAAFLAWGAAALYGFGEALPALVLLVLLGLAIWLVVRRILRRRPTSPTAGPAIGNPAGRASAADDGTALAEDRTDEGVATDERDPVARD</sequence>
<dbReference type="EMBL" id="BMLM01000001">
    <property type="protein sequence ID" value="GGN79956.1"/>
    <property type="molecule type" value="Genomic_DNA"/>
</dbReference>
<accession>A0ABQ2KDJ7</accession>
<evidence type="ECO:0000256" key="2">
    <source>
        <dbReference type="SAM" id="Phobius"/>
    </source>
</evidence>
<evidence type="ECO:0000256" key="1">
    <source>
        <dbReference type="SAM" id="MobiDB-lite"/>
    </source>
</evidence>
<keyword evidence="6" id="KW-1185">Reference proteome</keyword>
<feature type="region of interest" description="Disordered" evidence="1">
    <location>
        <begin position="56"/>
        <end position="81"/>
    </location>
</feature>